<evidence type="ECO:0000313" key="5">
    <source>
        <dbReference type="Proteomes" id="UP000419144"/>
    </source>
</evidence>
<evidence type="ECO:0000313" key="3">
    <source>
        <dbReference type="EMBL" id="GET86310.1"/>
    </source>
</evidence>
<reference evidence="4 5" key="1">
    <citation type="submission" date="2019-11" db="EMBL/GenBank/DDBJ databases">
        <title>Leishmania tarentolae CDS.</title>
        <authorList>
            <person name="Goto Y."/>
            <person name="Yamagishi J."/>
        </authorList>
    </citation>
    <scope>NUCLEOTIDE SEQUENCE [LARGE SCALE GENOMIC DNA]</scope>
    <source>
        <strain evidence="4 5">Parrot Tar II</strain>
    </source>
</reference>
<dbReference type="OrthoDB" id="267517at2759"/>
<dbReference type="EMBL" id="BLBS01000010">
    <property type="protein sequence ID" value="GET86310.1"/>
    <property type="molecule type" value="Genomic_DNA"/>
</dbReference>
<evidence type="ECO:0000313" key="4">
    <source>
        <dbReference type="EMBL" id="GET94028.1"/>
    </source>
</evidence>
<proteinExistence type="predicted"/>
<feature type="domain" description="CULT" evidence="2">
    <location>
        <begin position="23"/>
        <end position="353"/>
    </location>
</feature>
<feature type="compositionally biased region" description="Polar residues" evidence="1">
    <location>
        <begin position="218"/>
        <end position="228"/>
    </location>
</feature>
<feature type="compositionally biased region" description="Low complexity" evidence="1">
    <location>
        <begin position="467"/>
        <end position="479"/>
    </location>
</feature>
<feature type="region of interest" description="Disordered" evidence="1">
    <location>
        <begin position="461"/>
        <end position="485"/>
    </location>
</feature>
<dbReference type="VEuPathDB" id="TriTrypDB:LtaPh_9921201"/>
<accession>A0A640KXE5</accession>
<sequence>MTASPSSPSTTASSASTGPQDTVEVLLCDNCRCPIGSLWDVLPAEDAAPVWRAQVYSYELDLFANGSPPIQAYSATNPSSHRFDLLRLAPYVTVHRVPTTSGAAPPPGVDAARSCDAGTSTTVASAPNVQEFERVEQVEQLSTAHAQPMDATKTRGAACTTLHAPSLVECSTAIYSTEHSFFTGYAWCFCHCSNCNAFLGWGFAAADRLRAAQPLLRGSTSGGISQTGEMGRARQTESARRAETETAPVAVVGDSQPAEARSTPAALGASMDPHQKRLFEDDERCGNSAAASHLSSPDDSHNDGTHDDASTTTTCNSSAICDSGSGSNGEQHTNTGVEPDFMGIIITRCTGDPHYPIASLLSHLESHAARQRRRQRLDGLTHRLSLLLPQIRDPFRAHELYYSYHAMEELLYSAPFPPPQDAFRGVTAAVPPYPFYADEDGVPICMLATVEAARIAVATQLDRGHDTSGSGSSTNSSSLETDHSS</sequence>
<dbReference type="Proteomes" id="UP000419144">
    <property type="component" value="Unassembled WGS sequence"/>
</dbReference>
<comment type="caution">
    <text evidence="4">The sequence shown here is derived from an EMBL/GenBank/DDBJ whole genome shotgun (WGS) entry which is preliminary data.</text>
</comment>
<name>A0A640KXE5_LEITA</name>
<organism evidence="4 5">
    <name type="scientific">Leishmania tarentolae</name>
    <name type="common">Sauroleishmania tarentolae</name>
    <dbReference type="NCBI Taxonomy" id="5689"/>
    <lineage>
        <taxon>Eukaryota</taxon>
        <taxon>Discoba</taxon>
        <taxon>Euglenozoa</taxon>
        <taxon>Kinetoplastea</taxon>
        <taxon>Metakinetoplastina</taxon>
        <taxon>Trypanosomatida</taxon>
        <taxon>Trypanosomatidae</taxon>
        <taxon>Leishmaniinae</taxon>
        <taxon>Leishmania</taxon>
        <taxon>lizard Leishmania</taxon>
    </lineage>
</organism>
<dbReference type="VEuPathDB" id="TriTrypDB:LtaPh_0905800"/>
<evidence type="ECO:0000256" key="1">
    <source>
        <dbReference type="SAM" id="MobiDB-lite"/>
    </source>
</evidence>
<feature type="compositionally biased region" description="Basic and acidic residues" evidence="1">
    <location>
        <begin position="231"/>
        <end position="244"/>
    </location>
</feature>
<dbReference type="PROSITE" id="PS51788">
    <property type="entry name" value="CULT"/>
    <property type="match status" value="1"/>
</dbReference>
<dbReference type="EMBL" id="BLBS01000162">
    <property type="protein sequence ID" value="GET94028.1"/>
    <property type="molecule type" value="Genomic_DNA"/>
</dbReference>
<dbReference type="AlphaFoldDB" id="A0A640KXE5"/>
<keyword evidence="5" id="KW-1185">Reference proteome</keyword>
<dbReference type="InterPro" id="IPR034750">
    <property type="entry name" value="CULT"/>
</dbReference>
<feature type="compositionally biased region" description="Basic and acidic residues" evidence="1">
    <location>
        <begin position="296"/>
        <end position="309"/>
    </location>
</feature>
<feature type="region of interest" description="Disordered" evidence="1">
    <location>
        <begin position="217"/>
        <end position="314"/>
    </location>
</feature>
<protein>
    <recommendedName>
        <fullName evidence="2">CULT domain-containing protein</fullName>
    </recommendedName>
</protein>
<dbReference type="Gene3D" id="2.170.150.20">
    <property type="entry name" value="Peptide methionine sulfoxide reductase"/>
    <property type="match status" value="1"/>
</dbReference>
<gene>
    <name evidence="3" type="ORF">LtaPh_0905800</name>
    <name evidence="4" type="ORF">LtaPh_9921201</name>
</gene>
<evidence type="ECO:0000259" key="2">
    <source>
        <dbReference type="PROSITE" id="PS51788"/>
    </source>
</evidence>